<evidence type="ECO:0000313" key="2">
    <source>
        <dbReference type="Proteomes" id="UP000592180"/>
    </source>
</evidence>
<comment type="caution">
    <text evidence="1">The sequence shown here is derived from an EMBL/GenBank/DDBJ whole genome shotgun (WGS) entry which is preliminary data.</text>
</comment>
<protein>
    <recommendedName>
        <fullName evidence="3">Glycine zipper domain-containing protein</fullName>
    </recommendedName>
</protein>
<organism evidence="1 2">
    <name type="scientific">Chryseobacterium defluvii</name>
    <dbReference type="NCBI Taxonomy" id="160396"/>
    <lineage>
        <taxon>Bacteria</taxon>
        <taxon>Pseudomonadati</taxon>
        <taxon>Bacteroidota</taxon>
        <taxon>Flavobacteriia</taxon>
        <taxon>Flavobacteriales</taxon>
        <taxon>Weeksellaceae</taxon>
        <taxon>Chryseobacterium group</taxon>
        <taxon>Chryseobacterium</taxon>
    </lineage>
</organism>
<proteinExistence type="predicted"/>
<dbReference type="Proteomes" id="UP000592180">
    <property type="component" value="Unassembled WGS sequence"/>
</dbReference>
<gene>
    <name evidence="1" type="ORF">HNP38_002246</name>
</gene>
<dbReference type="EMBL" id="JACHLE010000002">
    <property type="protein sequence ID" value="MBB4806950.1"/>
    <property type="molecule type" value="Genomic_DNA"/>
</dbReference>
<evidence type="ECO:0008006" key="3">
    <source>
        <dbReference type="Google" id="ProtNLM"/>
    </source>
</evidence>
<sequence>MKKIVFFTLFSISLYAQKNEFIELKESIKDKKALTKSLTVIDNRASGEIGTISDKGQPVEVKFADENIKSYVEKWFSKDNKEKGNNDIVLMLEELKAYDEKDPGQEYAFSKIGIKISSFIKRNDRYYFINRFDNVIVSDPKRTVQAPRYLAQTISDILTEFIKASYTNSVSSQYIPEKDINNYNAYLSKNYDALMTSELKDGVYMSFKNFLSQEPAFGYRTEKNRKGEVVRVKYKTEQIPLDDVYCYVEAGKAYRLTPVGFLEMEKDDKGFYIVAARTDLFAENQGGGMMVGAIAGGALGAIIGAAIDSGNNKGAIAGFGFRSRTLSNVYIDSITGGYIFEK</sequence>
<name>A0A840KHH4_9FLAO</name>
<reference evidence="1 2" key="1">
    <citation type="submission" date="2020-08" db="EMBL/GenBank/DDBJ databases">
        <title>Functional genomics of gut bacteria from endangered species of beetles.</title>
        <authorList>
            <person name="Carlos-Shanley C."/>
        </authorList>
    </citation>
    <scope>NUCLEOTIDE SEQUENCE [LARGE SCALE GENOMIC DNA]</scope>
    <source>
        <strain evidence="1 2">S00151</strain>
    </source>
</reference>
<dbReference type="RefSeq" id="WP_184189358.1">
    <property type="nucleotide sequence ID" value="NZ_JACHLE010000002.1"/>
</dbReference>
<keyword evidence="2" id="KW-1185">Reference proteome</keyword>
<dbReference type="AlphaFoldDB" id="A0A840KHH4"/>
<accession>A0A840KHH4</accession>
<evidence type="ECO:0000313" key="1">
    <source>
        <dbReference type="EMBL" id="MBB4806950.1"/>
    </source>
</evidence>